<evidence type="ECO:0008006" key="5">
    <source>
        <dbReference type="Google" id="ProtNLM"/>
    </source>
</evidence>
<keyword evidence="2" id="KW-0732">Signal</keyword>
<dbReference type="EMBL" id="WIXE01011636">
    <property type="protein sequence ID" value="KAK5976601.1"/>
    <property type="molecule type" value="Genomic_DNA"/>
</dbReference>
<sequence>MGSKMCIMCFLIVLLFLPSQCNLGEDESDETRLRHRRDDESKYYDPSTRLGCPPSMSAGLPPQKDRAVMLIVDATKATIDNRKNWELQINFLEKAISYVQGVRIGLVVMQCSSEESLPLELHTEAEFEKVLSDQHPNGMFPKKGIDAAFNSVYQVFVVS</sequence>
<comment type="caution">
    <text evidence="3">The sequence shown here is derived from an EMBL/GenBank/DDBJ whole genome shotgun (WGS) entry which is preliminary data.</text>
</comment>
<feature type="compositionally biased region" description="Basic and acidic residues" evidence="1">
    <location>
        <begin position="30"/>
        <end position="43"/>
    </location>
</feature>
<dbReference type="AlphaFoldDB" id="A0AAN8FCB7"/>
<organism evidence="3 4">
    <name type="scientific">Trichostrongylus colubriformis</name>
    <name type="common">Black scour worm</name>
    <dbReference type="NCBI Taxonomy" id="6319"/>
    <lineage>
        <taxon>Eukaryota</taxon>
        <taxon>Metazoa</taxon>
        <taxon>Ecdysozoa</taxon>
        <taxon>Nematoda</taxon>
        <taxon>Chromadorea</taxon>
        <taxon>Rhabditida</taxon>
        <taxon>Rhabditina</taxon>
        <taxon>Rhabditomorpha</taxon>
        <taxon>Strongyloidea</taxon>
        <taxon>Trichostrongylidae</taxon>
        <taxon>Trichostrongylus</taxon>
    </lineage>
</organism>
<feature type="region of interest" description="Disordered" evidence="1">
    <location>
        <begin position="25"/>
        <end position="45"/>
    </location>
</feature>
<protein>
    <recommendedName>
        <fullName evidence="5">VWFA domain-containing protein</fullName>
    </recommendedName>
</protein>
<evidence type="ECO:0000256" key="1">
    <source>
        <dbReference type="SAM" id="MobiDB-lite"/>
    </source>
</evidence>
<reference evidence="3 4" key="1">
    <citation type="submission" date="2019-10" db="EMBL/GenBank/DDBJ databases">
        <title>Assembly and Annotation for the nematode Trichostrongylus colubriformis.</title>
        <authorList>
            <person name="Martin J."/>
        </authorList>
    </citation>
    <scope>NUCLEOTIDE SEQUENCE [LARGE SCALE GENOMIC DNA]</scope>
    <source>
        <strain evidence="3">G859</strain>
        <tissue evidence="3">Whole worm</tissue>
    </source>
</reference>
<evidence type="ECO:0000313" key="3">
    <source>
        <dbReference type="EMBL" id="KAK5976601.1"/>
    </source>
</evidence>
<evidence type="ECO:0000256" key="2">
    <source>
        <dbReference type="SAM" id="SignalP"/>
    </source>
</evidence>
<evidence type="ECO:0000313" key="4">
    <source>
        <dbReference type="Proteomes" id="UP001331761"/>
    </source>
</evidence>
<gene>
    <name evidence="3" type="ORF">GCK32_009231</name>
</gene>
<accession>A0AAN8FCB7</accession>
<feature type="chain" id="PRO_5043041400" description="VWFA domain-containing protein" evidence="2">
    <location>
        <begin position="24"/>
        <end position="159"/>
    </location>
</feature>
<dbReference type="Proteomes" id="UP001331761">
    <property type="component" value="Unassembled WGS sequence"/>
</dbReference>
<proteinExistence type="predicted"/>
<feature type="signal peptide" evidence="2">
    <location>
        <begin position="1"/>
        <end position="23"/>
    </location>
</feature>
<name>A0AAN8FCB7_TRICO</name>
<keyword evidence="4" id="KW-1185">Reference proteome</keyword>